<dbReference type="WBParaSite" id="SCUD_0000125801-mRNA-1">
    <property type="protein sequence ID" value="SCUD_0000125801-mRNA-1"/>
    <property type="gene ID" value="SCUD_0000125801"/>
</dbReference>
<keyword evidence="1" id="KW-0812">Transmembrane</keyword>
<protein>
    <submittedName>
        <fullName evidence="4">Sporulation protein YjcZ</fullName>
    </submittedName>
</protein>
<proteinExistence type="predicted"/>
<dbReference type="Proteomes" id="UP000279833">
    <property type="component" value="Unassembled WGS sequence"/>
</dbReference>
<reference evidence="4" key="1">
    <citation type="submission" date="2016-06" db="UniProtKB">
        <authorList>
            <consortium name="WormBaseParasite"/>
        </authorList>
    </citation>
    <scope>IDENTIFICATION</scope>
</reference>
<sequence length="50" mass="5538">MTSELEFVSTIDDVVYSSGPNSYGFSGVIYEVNLLFFGCCCCCVLRSLRI</sequence>
<name>A0A183JEZ5_9TREM</name>
<evidence type="ECO:0000256" key="1">
    <source>
        <dbReference type="SAM" id="Phobius"/>
    </source>
</evidence>
<organism evidence="4">
    <name type="scientific">Schistosoma curassoni</name>
    <dbReference type="NCBI Taxonomy" id="6186"/>
    <lineage>
        <taxon>Eukaryota</taxon>
        <taxon>Metazoa</taxon>
        <taxon>Spiralia</taxon>
        <taxon>Lophotrochozoa</taxon>
        <taxon>Platyhelminthes</taxon>
        <taxon>Trematoda</taxon>
        <taxon>Digenea</taxon>
        <taxon>Strigeidida</taxon>
        <taxon>Schistosomatoidea</taxon>
        <taxon>Schistosomatidae</taxon>
        <taxon>Schistosoma</taxon>
    </lineage>
</organism>
<keyword evidence="3" id="KW-1185">Reference proteome</keyword>
<feature type="transmembrane region" description="Helical" evidence="1">
    <location>
        <begin position="28"/>
        <end position="48"/>
    </location>
</feature>
<keyword evidence="1" id="KW-0472">Membrane</keyword>
<keyword evidence="1" id="KW-1133">Transmembrane helix</keyword>
<gene>
    <name evidence="2" type="ORF">SCUD_LOCUS1259</name>
</gene>
<dbReference type="AlphaFoldDB" id="A0A183JEZ5"/>
<evidence type="ECO:0000313" key="4">
    <source>
        <dbReference type="WBParaSite" id="SCUD_0000125801-mRNA-1"/>
    </source>
</evidence>
<evidence type="ECO:0000313" key="2">
    <source>
        <dbReference type="EMBL" id="VDO66533.1"/>
    </source>
</evidence>
<accession>A0A183JEZ5</accession>
<dbReference type="EMBL" id="UZAK01000981">
    <property type="protein sequence ID" value="VDO66533.1"/>
    <property type="molecule type" value="Genomic_DNA"/>
</dbReference>
<evidence type="ECO:0000313" key="3">
    <source>
        <dbReference type="Proteomes" id="UP000279833"/>
    </source>
</evidence>
<reference evidence="2 3" key="2">
    <citation type="submission" date="2018-11" db="EMBL/GenBank/DDBJ databases">
        <authorList>
            <consortium name="Pathogen Informatics"/>
        </authorList>
    </citation>
    <scope>NUCLEOTIDE SEQUENCE [LARGE SCALE GENOMIC DNA]</scope>
    <source>
        <strain evidence="2">Dakar</strain>
        <strain evidence="3">Dakar, Senegal</strain>
    </source>
</reference>